<sequence>MKEQSLKLAQKDIDEALSTIEELEKSLKENSLSEDLIKENFLELSKKMQEIEAILKEEGIL</sequence>
<evidence type="ECO:0000256" key="1">
    <source>
        <dbReference type="SAM" id="Coils"/>
    </source>
</evidence>
<reference evidence="2" key="1">
    <citation type="submission" date="2019-08" db="EMBL/GenBank/DDBJ databases">
        <authorList>
            <person name="Kucharzyk K."/>
            <person name="Murdoch R.W."/>
            <person name="Higgins S."/>
            <person name="Loffler F."/>
        </authorList>
    </citation>
    <scope>NUCLEOTIDE SEQUENCE</scope>
</reference>
<proteinExistence type="predicted"/>
<gene>
    <name evidence="2" type="ORF">SDC9_102156</name>
</gene>
<comment type="caution">
    <text evidence="2">The sequence shown here is derived from an EMBL/GenBank/DDBJ whole genome shotgun (WGS) entry which is preliminary data.</text>
</comment>
<name>A0A645ASR5_9ZZZZ</name>
<dbReference type="AlphaFoldDB" id="A0A645ASR5"/>
<feature type="coiled-coil region" evidence="1">
    <location>
        <begin position="6"/>
        <end position="33"/>
    </location>
</feature>
<keyword evidence="1" id="KW-0175">Coiled coil</keyword>
<dbReference type="EMBL" id="VSSQ01015239">
    <property type="protein sequence ID" value="MPM55361.1"/>
    <property type="molecule type" value="Genomic_DNA"/>
</dbReference>
<organism evidence="2">
    <name type="scientific">bioreactor metagenome</name>
    <dbReference type="NCBI Taxonomy" id="1076179"/>
    <lineage>
        <taxon>unclassified sequences</taxon>
        <taxon>metagenomes</taxon>
        <taxon>ecological metagenomes</taxon>
    </lineage>
</organism>
<accession>A0A645ASR5</accession>
<protein>
    <submittedName>
        <fullName evidence="2">Uncharacterized protein</fullName>
    </submittedName>
</protein>
<evidence type="ECO:0000313" key="2">
    <source>
        <dbReference type="EMBL" id="MPM55361.1"/>
    </source>
</evidence>